<proteinExistence type="predicted"/>
<dbReference type="RefSeq" id="WP_146294619.1">
    <property type="nucleotide sequence ID" value="NZ_CP042326.1"/>
</dbReference>
<dbReference type="OrthoDB" id="5772771at2"/>
<dbReference type="KEGG" id="enn:FRE64_03070"/>
<dbReference type="SUPFAM" id="SSF46689">
    <property type="entry name" value="Homeodomain-like"/>
    <property type="match status" value="1"/>
</dbReference>
<dbReference type="Pfam" id="PF04255">
    <property type="entry name" value="DUF433"/>
    <property type="match status" value="1"/>
</dbReference>
<reference evidence="1" key="1">
    <citation type="submission" date="2019-08" db="EMBL/GenBank/DDBJ databases">
        <title>Carotenoids and Carotenoid Binding Proteins in the Halophilic Cyanobacterium Euhalothece sp. ZM00.</title>
        <authorList>
            <person name="Cho S.M."/>
            <person name="Song J.Y."/>
            <person name="Park Y.-I."/>
        </authorList>
    </citation>
    <scope>NUCLEOTIDE SEQUENCE [LARGE SCALE GENOMIC DNA]</scope>
    <source>
        <strain evidence="1">Z-M001</strain>
    </source>
</reference>
<dbReference type="PANTHER" id="PTHR34849:SF1">
    <property type="entry name" value="SLR0770 PROTEIN"/>
    <property type="match status" value="1"/>
</dbReference>
<protein>
    <submittedName>
        <fullName evidence="1">DUF433 domain-containing protein</fullName>
    </submittedName>
</protein>
<dbReference type="InterPro" id="IPR036388">
    <property type="entry name" value="WH-like_DNA-bd_sf"/>
</dbReference>
<sequence length="114" mass="13072">MTRIKLRSITPPLNFDEAGGIRIGQTRVTLDSLLAAYQAGATPEEIVVQYPILTLEEIYAAITYYLTHPQQVEDYLEERRQIAQQRRTQIAQDNNLMGLRQRLLDRGQSKISNI</sequence>
<dbReference type="Gene3D" id="1.10.10.10">
    <property type="entry name" value="Winged helix-like DNA-binding domain superfamily/Winged helix DNA-binding domain"/>
    <property type="match status" value="1"/>
</dbReference>
<gene>
    <name evidence="1" type="ORF">FRE64_03070</name>
</gene>
<dbReference type="InterPro" id="IPR009057">
    <property type="entry name" value="Homeodomain-like_sf"/>
</dbReference>
<dbReference type="Proteomes" id="UP000318453">
    <property type="component" value="Chromosome"/>
</dbReference>
<organism evidence="1 2">
    <name type="scientific">Euhalothece natronophila Z-M001</name>
    <dbReference type="NCBI Taxonomy" id="522448"/>
    <lineage>
        <taxon>Bacteria</taxon>
        <taxon>Bacillati</taxon>
        <taxon>Cyanobacteriota</taxon>
        <taxon>Cyanophyceae</taxon>
        <taxon>Oscillatoriophycideae</taxon>
        <taxon>Chroococcales</taxon>
        <taxon>Halothecacae</taxon>
        <taxon>Halothece cluster</taxon>
        <taxon>Euhalothece</taxon>
    </lineage>
</organism>
<dbReference type="AlphaFoldDB" id="A0A5B8NJ63"/>
<dbReference type="PANTHER" id="PTHR34849">
    <property type="entry name" value="SSL5025 PROTEIN"/>
    <property type="match status" value="1"/>
</dbReference>
<evidence type="ECO:0000313" key="1">
    <source>
        <dbReference type="EMBL" id="QDZ39008.1"/>
    </source>
</evidence>
<keyword evidence="2" id="KW-1185">Reference proteome</keyword>
<accession>A0A5B8NJ63</accession>
<evidence type="ECO:0000313" key="2">
    <source>
        <dbReference type="Proteomes" id="UP000318453"/>
    </source>
</evidence>
<dbReference type="InterPro" id="IPR007367">
    <property type="entry name" value="DUF433"/>
</dbReference>
<dbReference type="EMBL" id="CP042326">
    <property type="protein sequence ID" value="QDZ39008.1"/>
    <property type="molecule type" value="Genomic_DNA"/>
</dbReference>
<name>A0A5B8NJ63_9CHRO</name>